<evidence type="ECO:0000313" key="2">
    <source>
        <dbReference type="Proteomes" id="UP001432322"/>
    </source>
</evidence>
<sequence length="249" mass="28480">MASLVTPFTRIPGYFDTPARNNGVKMLSCLFSPPILLSTHKFIACSNSMCECRRFFADFLDVQIYEEGDIEETTRLSIEATEEAQSSITLSVVGIGEKIHLDLLDENGRRVVIVVNPWDVHEIFIKWSSDIQFDLGEMAIPYRQAHYDDQHAIWLNYHTNEWCALNSLTYSNYEPLPDKDISEDDYSTSLPYQTILPLPNDYICDDDYCTTLPYQTTLLPPNNHISEDDYSPMLPYQTSCTPSVCDLSM</sequence>
<name>A0AAV5WB89_9BILA</name>
<reference evidence="1" key="1">
    <citation type="submission" date="2023-10" db="EMBL/GenBank/DDBJ databases">
        <title>Genome assembly of Pristionchus species.</title>
        <authorList>
            <person name="Yoshida K."/>
            <person name="Sommer R.J."/>
        </authorList>
    </citation>
    <scope>NUCLEOTIDE SEQUENCE</scope>
    <source>
        <strain evidence="1">RS5133</strain>
    </source>
</reference>
<comment type="caution">
    <text evidence="1">The sequence shown here is derived from an EMBL/GenBank/DDBJ whole genome shotgun (WGS) entry which is preliminary data.</text>
</comment>
<protein>
    <submittedName>
        <fullName evidence="1">Uncharacterized protein</fullName>
    </submittedName>
</protein>
<dbReference type="AlphaFoldDB" id="A0AAV5WB89"/>
<evidence type="ECO:0000313" key="1">
    <source>
        <dbReference type="EMBL" id="GMT27658.1"/>
    </source>
</evidence>
<dbReference type="EMBL" id="BTSY01000005">
    <property type="protein sequence ID" value="GMT27658.1"/>
    <property type="molecule type" value="Genomic_DNA"/>
</dbReference>
<gene>
    <name evidence="1" type="ORF">PFISCL1PPCAC_18955</name>
</gene>
<keyword evidence="2" id="KW-1185">Reference proteome</keyword>
<accession>A0AAV5WB89</accession>
<proteinExistence type="predicted"/>
<dbReference type="Proteomes" id="UP001432322">
    <property type="component" value="Unassembled WGS sequence"/>
</dbReference>
<organism evidence="1 2">
    <name type="scientific">Pristionchus fissidentatus</name>
    <dbReference type="NCBI Taxonomy" id="1538716"/>
    <lineage>
        <taxon>Eukaryota</taxon>
        <taxon>Metazoa</taxon>
        <taxon>Ecdysozoa</taxon>
        <taxon>Nematoda</taxon>
        <taxon>Chromadorea</taxon>
        <taxon>Rhabditida</taxon>
        <taxon>Rhabditina</taxon>
        <taxon>Diplogasteromorpha</taxon>
        <taxon>Diplogasteroidea</taxon>
        <taxon>Neodiplogasteridae</taxon>
        <taxon>Pristionchus</taxon>
    </lineage>
</organism>